<dbReference type="Proteomes" id="UP000264589">
    <property type="component" value="Unassembled WGS sequence"/>
</dbReference>
<evidence type="ECO:0000313" key="12">
    <source>
        <dbReference type="EMBL" id="RFB01644.1"/>
    </source>
</evidence>
<proteinExistence type="inferred from homology"/>
<evidence type="ECO:0000256" key="8">
    <source>
        <dbReference type="ARBA" id="ARBA00022989"/>
    </source>
</evidence>
<evidence type="ECO:0000256" key="5">
    <source>
        <dbReference type="ARBA" id="ARBA00022481"/>
    </source>
</evidence>
<evidence type="ECO:0000256" key="1">
    <source>
        <dbReference type="ARBA" id="ARBA00004377"/>
    </source>
</evidence>
<dbReference type="PROSITE" id="PS00409">
    <property type="entry name" value="PROKAR_NTER_METHYL"/>
    <property type="match status" value="1"/>
</dbReference>
<dbReference type="InParanoid" id="A0A371R853"/>
<feature type="domain" description="Type II secretion system protein GspG C-terminal" evidence="11">
    <location>
        <begin position="39"/>
        <end position="148"/>
    </location>
</feature>
<evidence type="ECO:0000259" key="11">
    <source>
        <dbReference type="Pfam" id="PF08334"/>
    </source>
</evidence>
<dbReference type="InterPro" id="IPR000983">
    <property type="entry name" value="Bac_GSPG_pilin"/>
</dbReference>
<dbReference type="SUPFAM" id="SSF54523">
    <property type="entry name" value="Pili subunits"/>
    <property type="match status" value="1"/>
</dbReference>
<dbReference type="NCBIfam" id="TIGR01710">
    <property type="entry name" value="typeII_sec_gspG"/>
    <property type="match status" value="1"/>
</dbReference>
<evidence type="ECO:0000256" key="2">
    <source>
        <dbReference type="ARBA" id="ARBA00009984"/>
    </source>
</evidence>
<dbReference type="OrthoDB" id="9795612at2"/>
<dbReference type="FunCoup" id="A0A371R853">
    <property type="interactions" value="149"/>
</dbReference>
<dbReference type="InterPro" id="IPR045584">
    <property type="entry name" value="Pilin-like"/>
</dbReference>
<sequence>MMLQMTKTARKKAQRGLTLIELLVVIVILGILSTIVAVNVLPAGDRARVQSAQTQVDMLESAVRQYKLDMTHFPSQDQGLTALVQMPQNERNAAAYRPGGYLESRELPTDPWGNPYQYAIPGEGGAEFDIYSYGPDGRPGGNDDIGSWN</sequence>
<evidence type="ECO:0000256" key="10">
    <source>
        <dbReference type="SAM" id="Phobius"/>
    </source>
</evidence>
<organism evidence="12 13">
    <name type="scientific">Parvularcula marina</name>
    <dbReference type="NCBI Taxonomy" id="2292771"/>
    <lineage>
        <taxon>Bacteria</taxon>
        <taxon>Pseudomonadati</taxon>
        <taxon>Pseudomonadota</taxon>
        <taxon>Alphaproteobacteria</taxon>
        <taxon>Parvularculales</taxon>
        <taxon>Parvularculaceae</taxon>
        <taxon>Parvularcula</taxon>
    </lineage>
</organism>
<dbReference type="GO" id="GO:0005886">
    <property type="term" value="C:plasma membrane"/>
    <property type="evidence" value="ECO:0007669"/>
    <property type="project" value="UniProtKB-SubCell"/>
</dbReference>
<evidence type="ECO:0000256" key="4">
    <source>
        <dbReference type="ARBA" id="ARBA00022475"/>
    </source>
</evidence>
<keyword evidence="6" id="KW-0997">Cell inner membrane</keyword>
<dbReference type="InterPro" id="IPR010054">
    <property type="entry name" value="Type2_sec_GspG"/>
</dbReference>
<evidence type="ECO:0000313" key="13">
    <source>
        <dbReference type="Proteomes" id="UP000264589"/>
    </source>
</evidence>
<dbReference type="Gene3D" id="3.30.700.10">
    <property type="entry name" value="Glycoprotein, Type 4 Pilin"/>
    <property type="match status" value="1"/>
</dbReference>
<dbReference type="Pfam" id="PF08334">
    <property type="entry name" value="T2SSG"/>
    <property type="match status" value="1"/>
</dbReference>
<dbReference type="PRINTS" id="PR00813">
    <property type="entry name" value="BCTERIALGSPG"/>
</dbReference>
<keyword evidence="4" id="KW-1003">Cell membrane</keyword>
<evidence type="ECO:0000256" key="6">
    <source>
        <dbReference type="ARBA" id="ARBA00022519"/>
    </source>
</evidence>
<keyword evidence="9 10" id="KW-0472">Membrane</keyword>
<dbReference type="PANTHER" id="PTHR30093:SF44">
    <property type="entry name" value="TYPE II SECRETION SYSTEM CORE PROTEIN G"/>
    <property type="match status" value="1"/>
</dbReference>
<gene>
    <name evidence="12" type="primary">gspG</name>
    <name evidence="12" type="ORF">DX908_15325</name>
</gene>
<dbReference type="EMBL" id="QUQO01000002">
    <property type="protein sequence ID" value="RFB01644.1"/>
    <property type="molecule type" value="Genomic_DNA"/>
</dbReference>
<evidence type="ECO:0000256" key="7">
    <source>
        <dbReference type="ARBA" id="ARBA00022692"/>
    </source>
</evidence>
<protein>
    <recommendedName>
        <fullName evidence="3">Type II secretion system core protein G</fullName>
    </recommendedName>
</protein>
<evidence type="ECO:0000256" key="3">
    <source>
        <dbReference type="ARBA" id="ARBA00020042"/>
    </source>
</evidence>
<dbReference type="GO" id="GO:0015627">
    <property type="term" value="C:type II protein secretion system complex"/>
    <property type="evidence" value="ECO:0007669"/>
    <property type="project" value="InterPro"/>
</dbReference>
<dbReference type="InterPro" id="IPR012902">
    <property type="entry name" value="N_methyl_site"/>
</dbReference>
<evidence type="ECO:0000256" key="9">
    <source>
        <dbReference type="ARBA" id="ARBA00023136"/>
    </source>
</evidence>
<dbReference type="InterPro" id="IPR013545">
    <property type="entry name" value="T2SS_protein-GspG_C"/>
</dbReference>
<comment type="similarity">
    <text evidence="2">Belongs to the GSP G family.</text>
</comment>
<keyword evidence="8 10" id="KW-1133">Transmembrane helix</keyword>
<reference evidence="12 13" key="1">
    <citation type="submission" date="2018-08" db="EMBL/GenBank/DDBJ databases">
        <title>Parvularcula sp. SM1705, isolated from surface water of the South Sea China.</title>
        <authorList>
            <person name="Sun L."/>
        </authorList>
    </citation>
    <scope>NUCLEOTIDE SEQUENCE [LARGE SCALE GENOMIC DNA]</scope>
    <source>
        <strain evidence="12 13">SM1705</strain>
    </source>
</reference>
<name>A0A371R853_9PROT</name>
<dbReference type="NCBIfam" id="TIGR02532">
    <property type="entry name" value="IV_pilin_GFxxxE"/>
    <property type="match status" value="1"/>
</dbReference>
<accession>A0A371R853</accession>
<comment type="caution">
    <text evidence="12">The sequence shown here is derived from an EMBL/GenBank/DDBJ whole genome shotgun (WGS) entry which is preliminary data.</text>
</comment>
<keyword evidence="13" id="KW-1185">Reference proteome</keyword>
<comment type="subcellular location">
    <subcellularLocation>
        <location evidence="1">Cell inner membrane</location>
        <topology evidence="1">Single-pass membrane protein</topology>
    </subcellularLocation>
</comment>
<dbReference type="Pfam" id="PF07963">
    <property type="entry name" value="N_methyl"/>
    <property type="match status" value="1"/>
</dbReference>
<feature type="transmembrane region" description="Helical" evidence="10">
    <location>
        <begin position="20"/>
        <end position="41"/>
    </location>
</feature>
<keyword evidence="5" id="KW-0488">Methylation</keyword>
<dbReference type="PANTHER" id="PTHR30093">
    <property type="entry name" value="GENERAL SECRETION PATHWAY PROTEIN G"/>
    <property type="match status" value="1"/>
</dbReference>
<dbReference type="AlphaFoldDB" id="A0A371R853"/>
<dbReference type="GO" id="GO:0015628">
    <property type="term" value="P:protein secretion by the type II secretion system"/>
    <property type="evidence" value="ECO:0007669"/>
    <property type="project" value="InterPro"/>
</dbReference>
<keyword evidence="7 10" id="KW-0812">Transmembrane</keyword>